<accession>Q0CAT9</accession>
<dbReference type="Pfam" id="PF12796">
    <property type="entry name" value="Ank_2"/>
    <property type="match status" value="2"/>
</dbReference>
<feature type="domain" description="Nephrocystin 3-like N-terminal" evidence="3">
    <location>
        <begin position="73"/>
        <end position="235"/>
    </location>
</feature>
<keyword evidence="1" id="KW-0677">Repeat</keyword>
<feature type="repeat" description="ANK" evidence="2">
    <location>
        <begin position="574"/>
        <end position="606"/>
    </location>
</feature>
<dbReference type="InterPro" id="IPR027417">
    <property type="entry name" value="P-loop_NTPase"/>
</dbReference>
<dbReference type="eggNOG" id="KOG0502">
    <property type="taxonomic scope" value="Eukaryota"/>
</dbReference>
<feature type="repeat" description="ANK" evidence="2">
    <location>
        <begin position="706"/>
        <end position="738"/>
    </location>
</feature>
<feature type="repeat" description="ANK" evidence="2">
    <location>
        <begin position="772"/>
        <end position="804"/>
    </location>
</feature>
<dbReference type="SUPFAM" id="SSF52540">
    <property type="entry name" value="P-loop containing nucleoside triphosphate hydrolases"/>
    <property type="match status" value="1"/>
</dbReference>
<dbReference type="InterPro" id="IPR036770">
    <property type="entry name" value="Ankyrin_rpt-contain_sf"/>
</dbReference>
<evidence type="ECO:0000313" key="5">
    <source>
        <dbReference type="Proteomes" id="UP000007963"/>
    </source>
</evidence>
<dbReference type="PANTHER" id="PTHR10039:SF5">
    <property type="entry name" value="NACHT DOMAIN-CONTAINING PROTEIN"/>
    <property type="match status" value="1"/>
</dbReference>
<dbReference type="PRINTS" id="PR01415">
    <property type="entry name" value="ANKYRIN"/>
</dbReference>
<evidence type="ECO:0000256" key="1">
    <source>
        <dbReference type="ARBA" id="ARBA00022737"/>
    </source>
</evidence>
<dbReference type="Gene3D" id="3.40.50.300">
    <property type="entry name" value="P-loop containing nucleotide triphosphate hydrolases"/>
    <property type="match status" value="1"/>
</dbReference>
<dbReference type="PROSITE" id="PS50088">
    <property type="entry name" value="ANK_REPEAT"/>
    <property type="match status" value="8"/>
</dbReference>
<dbReference type="SUPFAM" id="SSF48403">
    <property type="entry name" value="Ankyrin repeat"/>
    <property type="match status" value="1"/>
</dbReference>
<dbReference type="OMA" id="IVQIFLE"/>
<dbReference type="OrthoDB" id="194358at2759"/>
<reference evidence="5" key="1">
    <citation type="submission" date="2005-09" db="EMBL/GenBank/DDBJ databases">
        <title>Annotation of the Aspergillus terreus NIH2624 genome.</title>
        <authorList>
            <person name="Birren B.W."/>
            <person name="Lander E.S."/>
            <person name="Galagan J.E."/>
            <person name="Nusbaum C."/>
            <person name="Devon K."/>
            <person name="Henn M."/>
            <person name="Ma L.-J."/>
            <person name="Jaffe D.B."/>
            <person name="Butler J."/>
            <person name="Alvarez P."/>
            <person name="Gnerre S."/>
            <person name="Grabherr M."/>
            <person name="Kleber M."/>
            <person name="Mauceli E.W."/>
            <person name="Brockman W."/>
            <person name="Rounsley S."/>
            <person name="Young S.K."/>
            <person name="LaButti K."/>
            <person name="Pushparaj V."/>
            <person name="DeCaprio D."/>
            <person name="Crawford M."/>
            <person name="Koehrsen M."/>
            <person name="Engels R."/>
            <person name="Montgomery P."/>
            <person name="Pearson M."/>
            <person name="Howarth C."/>
            <person name="Larson L."/>
            <person name="Luoma S."/>
            <person name="White J."/>
            <person name="Alvarado L."/>
            <person name="Kodira C.D."/>
            <person name="Zeng Q."/>
            <person name="Oleary S."/>
            <person name="Yandava C."/>
            <person name="Denning D.W."/>
            <person name="Nierman W.C."/>
            <person name="Milne T."/>
            <person name="Madden K."/>
        </authorList>
    </citation>
    <scope>NUCLEOTIDE SEQUENCE [LARGE SCALE GENOMIC DNA]</scope>
    <source>
        <strain evidence="5">NIH 2624 / FGSC A1156</strain>
    </source>
</reference>
<feature type="repeat" description="ANK" evidence="2">
    <location>
        <begin position="739"/>
        <end position="771"/>
    </location>
</feature>
<evidence type="ECO:0000313" key="4">
    <source>
        <dbReference type="EMBL" id="EAU30332.1"/>
    </source>
</evidence>
<evidence type="ECO:0000256" key="2">
    <source>
        <dbReference type="PROSITE-ProRule" id="PRU00023"/>
    </source>
</evidence>
<dbReference type="HOGENOM" id="CLU_000288_34_14_1"/>
<feature type="repeat" description="ANK" evidence="2">
    <location>
        <begin position="673"/>
        <end position="705"/>
    </location>
</feature>
<dbReference type="GeneID" id="4354054"/>
<feature type="repeat" description="ANK" evidence="2">
    <location>
        <begin position="838"/>
        <end position="870"/>
    </location>
</feature>
<evidence type="ECO:0000259" key="3">
    <source>
        <dbReference type="Pfam" id="PF24883"/>
    </source>
</evidence>
<dbReference type="PANTHER" id="PTHR10039">
    <property type="entry name" value="AMELOGENIN"/>
    <property type="match status" value="1"/>
</dbReference>
<dbReference type="Pfam" id="PF00023">
    <property type="entry name" value="Ank"/>
    <property type="match status" value="1"/>
</dbReference>
<dbReference type="EMBL" id="CH476607">
    <property type="protein sequence ID" value="EAU30332.1"/>
    <property type="molecule type" value="Genomic_DNA"/>
</dbReference>
<proteinExistence type="predicted"/>
<sequence>MAANREMCSPLTSFNNLDAVSFQGVHQTINANSIILSDGPRAENIRIDEEVLSSLAFPEMHQRKDNVEKPYMNTCNWILELKEFKDWMNGSNGLLWIKGKPGAGKSTLMAFLYGQFIKPGPAKPGITLEFFFSARGTELQHTPLGMLRSLLNQLYRRDPDIRPAVRKIYQDKCDAFGRSKKSWEWQQPELERILHELIVTSARKQSLTVFVDALDEAGQKSAQRLVRYFHQVNESIARVSALGKLCISCRHYPVIARISGTEISVDEYNHDDITAYIRDFLSLDCLFAPETADHQSWDSVITYLLRSAKGVFQWICLVVPLVERKIQDGESPENVRRFLRRVPGELRDIYEYILRNVIEVDYRSHSYLLFQWVCLAERPLSATELRYAISAMHITTRPHDVRYENTPNFVSNDDQLKRQIRAWSGGLVEVVEEKVQVVHQSVKDYILPEGLILLAGLDHLAQESSSTIESESNQIHHCQSNIYYSCLHYLLTEDIDRATWDIIKGRDLIKQRRIQGNFPLLGYVTAHIFSHATMAGKYRTKDLEEEIYLVQQVMAKWIACYKFFYPFSVHCPDSSVTLLHQASGSNLTEIVCHLLSQGESVDQTDSEGNTALHYAAKSGSTDIVKMLVHRGADMQIKNKSQIAPLIYAAGGGHKAVVKFFLYKGLDVNEAAGVSGNALQQASGYGLKEMVKILLDAGANIDAVGGRYGTALQAASFGRYTEIVQQLLDAGADVNMVGGEFGTALQAASISESTEVVQQLLDAGADVNRVGGRYGTALQAASRQGSTSVVQRLLDAGADVNMVGGELGTALQAASFSESTEVVQQLLDAGADVNMVGGRYGTALQAAFFDGTSKVVQQLLDAGADVNVMEQAVSGGYKLLV</sequence>
<dbReference type="RefSeq" id="XP_001217817.1">
    <property type="nucleotide sequence ID" value="XM_001217816.1"/>
</dbReference>
<name>Q0CAT9_ASPTN</name>
<dbReference type="STRING" id="341663.Q0CAT9"/>
<organism evidence="4 5">
    <name type="scientific">Aspergillus terreus (strain NIH 2624 / FGSC A1156)</name>
    <dbReference type="NCBI Taxonomy" id="341663"/>
    <lineage>
        <taxon>Eukaryota</taxon>
        <taxon>Fungi</taxon>
        <taxon>Dikarya</taxon>
        <taxon>Ascomycota</taxon>
        <taxon>Pezizomycotina</taxon>
        <taxon>Eurotiomycetes</taxon>
        <taxon>Eurotiomycetidae</taxon>
        <taxon>Eurotiales</taxon>
        <taxon>Aspergillaceae</taxon>
        <taxon>Aspergillus</taxon>
        <taxon>Aspergillus subgen. Circumdati</taxon>
    </lineage>
</organism>
<feature type="repeat" description="ANK" evidence="2">
    <location>
        <begin position="805"/>
        <end position="837"/>
    </location>
</feature>
<dbReference type="AlphaFoldDB" id="Q0CAT9"/>
<dbReference type="PROSITE" id="PS50297">
    <property type="entry name" value="ANK_REP_REGION"/>
    <property type="match status" value="5"/>
</dbReference>
<keyword evidence="2" id="KW-0040">ANK repeat</keyword>
<protein>
    <recommendedName>
        <fullName evidence="3">Nephrocystin 3-like N-terminal domain-containing protein</fullName>
    </recommendedName>
</protein>
<dbReference type="Proteomes" id="UP000007963">
    <property type="component" value="Unassembled WGS sequence"/>
</dbReference>
<gene>
    <name evidence="4" type="ORF">ATEG_09195</name>
</gene>
<dbReference type="InterPro" id="IPR056884">
    <property type="entry name" value="NPHP3-like_N"/>
</dbReference>
<feature type="repeat" description="ANK" evidence="2">
    <location>
        <begin position="607"/>
        <end position="639"/>
    </location>
</feature>
<dbReference type="VEuPathDB" id="FungiDB:ATEG_09195"/>
<dbReference type="Gene3D" id="1.25.40.20">
    <property type="entry name" value="Ankyrin repeat-containing domain"/>
    <property type="match status" value="1"/>
</dbReference>
<dbReference type="SMART" id="SM00248">
    <property type="entry name" value="ANK"/>
    <property type="match status" value="9"/>
</dbReference>
<dbReference type="Pfam" id="PF24883">
    <property type="entry name" value="NPHP3_N"/>
    <property type="match status" value="1"/>
</dbReference>
<dbReference type="InterPro" id="IPR002110">
    <property type="entry name" value="Ankyrin_rpt"/>
</dbReference>